<dbReference type="RefSeq" id="WP_147930906.1">
    <property type="nucleotide sequence ID" value="NZ_VOXD01000016.1"/>
</dbReference>
<comment type="caution">
    <text evidence="1">The sequence shown here is derived from an EMBL/GenBank/DDBJ whole genome shotgun (WGS) entry which is preliminary data.</text>
</comment>
<gene>
    <name evidence="1" type="ORF">FUA23_11575</name>
</gene>
<accession>A0A5C7FW95</accession>
<name>A0A5C7FW95_9BACT</name>
<proteinExistence type="predicted"/>
<dbReference type="EMBL" id="VOXD01000016">
    <property type="protein sequence ID" value="TXF89144.1"/>
    <property type="molecule type" value="Genomic_DNA"/>
</dbReference>
<dbReference type="Proteomes" id="UP000321907">
    <property type="component" value="Unassembled WGS sequence"/>
</dbReference>
<protein>
    <submittedName>
        <fullName evidence="1">Tetratricopeptide repeat protein</fullName>
    </submittedName>
</protein>
<dbReference type="OrthoDB" id="1400529at2"/>
<evidence type="ECO:0000313" key="2">
    <source>
        <dbReference type="Proteomes" id="UP000321907"/>
    </source>
</evidence>
<evidence type="ECO:0000313" key="1">
    <source>
        <dbReference type="EMBL" id="TXF89144.1"/>
    </source>
</evidence>
<dbReference type="SUPFAM" id="SSF48452">
    <property type="entry name" value="TPR-like"/>
    <property type="match status" value="1"/>
</dbReference>
<dbReference type="InterPro" id="IPR011990">
    <property type="entry name" value="TPR-like_helical_dom_sf"/>
</dbReference>
<dbReference type="AlphaFoldDB" id="A0A5C7FW95"/>
<sequence>MRNRLHKFTEFTGQLLPHETAYLLRTQQLEDPERLAILRRVDLNCRQVEQFTPYDLEIDKRKYHHLQNWIRQRLDDIDVDVHHEWLLEVERRIMTDSIEKEDEKKLLKQVRHYQHPSYFFMKFYEVLQHYRHFLHIRLRYQDHRLVNDFIVAHAASYRQSKECYDQLHAVTQDVVEQYASQSNESEQWQDLLEGVFLNEEMDGLNRYLALVRLTFIGFNYHNYDRVLAHFDYLDESFQEGNNYSRRILANYYGNRLLLHSQRREYNKAVYYGMLSVRARNYDYLFYVNNLAAVLLRLGRQQEALNLLQSAKEPAKTTVNPHNRIGYTAFYLEALIRNGRHAQAESYGDSYLRAYRKEILRYRWHLFFTVYLQVLLLQNHNEKALKLSRQFKLEDKDRAYSVKAGYLPTIPILLDLARWREGFTDDKTFQQRFQENRNAVPGNEKYQERFAVFCQSIGALLPEGVVRK</sequence>
<keyword evidence="2" id="KW-1185">Reference proteome</keyword>
<organism evidence="1 2">
    <name type="scientific">Neolewinella aurantiaca</name>
    <dbReference type="NCBI Taxonomy" id="2602767"/>
    <lineage>
        <taxon>Bacteria</taxon>
        <taxon>Pseudomonadati</taxon>
        <taxon>Bacteroidota</taxon>
        <taxon>Saprospiria</taxon>
        <taxon>Saprospirales</taxon>
        <taxon>Lewinellaceae</taxon>
        <taxon>Neolewinella</taxon>
    </lineage>
</organism>
<reference evidence="1 2" key="1">
    <citation type="submission" date="2019-08" db="EMBL/GenBank/DDBJ databases">
        <title>Lewinella sp. strain SSH13 Genome sequencing and assembly.</title>
        <authorList>
            <person name="Kim I."/>
        </authorList>
    </citation>
    <scope>NUCLEOTIDE SEQUENCE [LARGE SCALE GENOMIC DNA]</scope>
    <source>
        <strain evidence="1 2">SSH13</strain>
    </source>
</reference>